<dbReference type="Proteomes" id="UP001233314">
    <property type="component" value="Unassembled WGS sequence"/>
</dbReference>
<evidence type="ECO:0000313" key="4">
    <source>
        <dbReference type="Proteomes" id="UP001233314"/>
    </source>
</evidence>
<organism evidence="3 4">
    <name type="scientific">Nocardioides jiangxiensis</name>
    <dbReference type="NCBI Taxonomy" id="3064524"/>
    <lineage>
        <taxon>Bacteria</taxon>
        <taxon>Bacillati</taxon>
        <taxon>Actinomycetota</taxon>
        <taxon>Actinomycetes</taxon>
        <taxon>Propionibacteriales</taxon>
        <taxon>Nocardioidaceae</taxon>
        <taxon>Nocardioides</taxon>
    </lineage>
</organism>
<gene>
    <name evidence="3" type="ORF">Q5722_08995</name>
</gene>
<accession>A0ABT9B4H7</accession>
<sequence length="387" mass="43047">MSNGGPRQFAGRVKRALKRRIDARRGTPAAPAAPAAPAPAPLTPFQRGEGKPILGLAGFFGPGNYGDELFLDIFHKYFPDFELRPLADLPSQPFFSRPVHEIVNEVDAILIGGGDILQPWARDPRYFNPKFLKKPCFVVGIGVPLYTGPNVKPPREETIASHRRFFHNPALKRVGVRDDQAANWIRENLEPDFPIHVAPDIVCTLDLPDAPKPEGAPILGIVTRFRPKLETPDDYSKVEELARHAADQGFRIRHIILGTGETGKRDVANAEDFRFEGKEVVYSEDLTDLTRAIGECTVLASMKFHGTVVATMYGVPSIVMIPTNKNRNFMNRIGLGDLVARFDSDELIEKFDNRPTPDPADLARIRQQAHEHMLELVASIKDELGVK</sequence>
<dbReference type="GO" id="GO:0016757">
    <property type="term" value="F:glycosyltransferase activity"/>
    <property type="evidence" value="ECO:0007669"/>
    <property type="project" value="UniProtKB-KW"/>
</dbReference>
<reference evidence="3 4" key="1">
    <citation type="submission" date="2023-07" db="EMBL/GenBank/DDBJ databases">
        <title>Nocardioides sp. nov WY-20 isolated from soil.</title>
        <authorList>
            <person name="Liu B."/>
            <person name="Wan Y."/>
        </authorList>
    </citation>
    <scope>NUCLEOTIDE SEQUENCE [LARGE SCALE GENOMIC DNA]</scope>
    <source>
        <strain evidence="3 4">WY-20</strain>
    </source>
</reference>
<keyword evidence="3" id="KW-0808">Transferase</keyword>
<name>A0ABT9B4H7_9ACTN</name>
<keyword evidence="3" id="KW-0328">Glycosyltransferase</keyword>
<dbReference type="RefSeq" id="WP_305027876.1">
    <property type="nucleotide sequence ID" value="NZ_JAUQTA010000001.1"/>
</dbReference>
<feature type="region of interest" description="Disordered" evidence="1">
    <location>
        <begin position="24"/>
        <end position="44"/>
    </location>
</feature>
<dbReference type="EMBL" id="JAUQTA010000001">
    <property type="protein sequence ID" value="MDO7868502.1"/>
    <property type="molecule type" value="Genomic_DNA"/>
</dbReference>
<evidence type="ECO:0000313" key="3">
    <source>
        <dbReference type="EMBL" id="MDO7868502.1"/>
    </source>
</evidence>
<keyword evidence="4" id="KW-1185">Reference proteome</keyword>
<protein>
    <submittedName>
        <fullName evidence="3">Polysaccharide pyruvyl transferase family protein</fullName>
        <ecNumber evidence="3">2.4.-.-</ecNumber>
    </submittedName>
</protein>
<comment type="caution">
    <text evidence="3">The sequence shown here is derived from an EMBL/GenBank/DDBJ whole genome shotgun (WGS) entry which is preliminary data.</text>
</comment>
<evidence type="ECO:0000256" key="1">
    <source>
        <dbReference type="SAM" id="MobiDB-lite"/>
    </source>
</evidence>
<evidence type="ECO:0000259" key="2">
    <source>
        <dbReference type="Pfam" id="PF04230"/>
    </source>
</evidence>
<proteinExistence type="predicted"/>
<feature type="domain" description="Polysaccharide pyruvyl transferase" evidence="2">
    <location>
        <begin position="64"/>
        <end position="320"/>
    </location>
</feature>
<dbReference type="EC" id="2.4.-.-" evidence="3"/>
<dbReference type="InterPro" id="IPR007345">
    <property type="entry name" value="Polysacch_pyruvyl_Trfase"/>
</dbReference>
<dbReference type="Pfam" id="PF04230">
    <property type="entry name" value="PS_pyruv_trans"/>
    <property type="match status" value="1"/>
</dbReference>